<protein>
    <submittedName>
        <fullName evidence="2">Uncharacterized protein</fullName>
    </submittedName>
</protein>
<feature type="region of interest" description="Disordered" evidence="1">
    <location>
        <begin position="1"/>
        <end position="23"/>
    </location>
</feature>
<accession>C3J951</accession>
<sequence>MKQQSDDNLSRRQQEGLQHMEDRMQLLDMVREMIDAEFDRRDQSQRDCLRPEKQPPKLLRKPTLWECIRAFFCRSGRGRKKA</sequence>
<keyword evidence="3" id="KW-1185">Reference proteome</keyword>
<name>C3J951_POREA</name>
<evidence type="ECO:0000256" key="1">
    <source>
        <dbReference type="SAM" id="MobiDB-lite"/>
    </source>
</evidence>
<evidence type="ECO:0000313" key="3">
    <source>
        <dbReference type="Proteomes" id="UP000004295"/>
    </source>
</evidence>
<reference evidence="2 3" key="1">
    <citation type="submission" date="2009-04" db="EMBL/GenBank/DDBJ databases">
        <authorList>
            <person name="Sebastian Y."/>
            <person name="Madupu R."/>
            <person name="Durkin A.S."/>
            <person name="Torralba M."/>
            <person name="Methe B."/>
            <person name="Sutton G.G."/>
            <person name="Strausberg R.L."/>
            <person name="Nelson K.E."/>
        </authorList>
    </citation>
    <scope>NUCLEOTIDE SEQUENCE [LARGE SCALE GENOMIC DNA]</scope>
    <source>
        <strain evidence="3">ATCC 35406 / BCRC 14492 / JCM 8526 / NCTC 13058 / HG 370</strain>
    </source>
</reference>
<gene>
    <name evidence="2" type="ORF">POREN0001_0991</name>
</gene>
<dbReference type="EMBL" id="ACNN01000012">
    <property type="protein sequence ID" value="EEN83162.1"/>
    <property type="molecule type" value="Genomic_DNA"/>
</dbReference>
<evidence type="ECO:0000313" key="2">
    <source>
        <dbReference type="EMBL" id="EEN83162.1"/>
    </source>
</evidence>
<comment type="caution">
    <text evidence="2">The sequence shown here is derived from an EMBL/GenBank/DDBJ whole genome shotgun (WGS) entry which is preliminary data.</text>
</comment>
<dbReference type="Proteomes" id="UP000004295">
    <property type="component" value="Unassembled WGS sequence"/>
</dbReference>
<dbReference type="RefSeq" id="WP_004332739.1">
    <property type="nucleotide sequence ID" value="NZ_ACNN01000012.1"/>
</dbReference>
<proteinExistence type="predicted"/>
<dbReference type="STRING" id="553175.POREN0001_0991"/>
<organism evidence="2 3">
    <name type="scientific">Porphyromonas endodontalis (strain ATCC 35406 / DSM 24491 / JCM 8526 / CCUG 16442 / BCRC 14492 / NCTC 13058 / HG 370)</name>
    <name type="common">Bacteroides endodontalis</name>
    <dbReference type="NCBI Taxonomy" id="553175"/>
    <lineage>
        <taxon>Bacteria</taxon>
        <taxon>Pseudomonadati</taxon>
        <taxon>Bacteroidota</taxon>
        <taxon>Bacteroidia</taxon>
        <taxon>Bacteroidales</taxon>
        <taxon>Porphyromonadaceae</taxon>
        <taxon>Porphyromonas</taxon>
    </lineage>
</organism>
<dbReference type="AlphaFoldDB" id="C3J951"/>
<dbReference type="GeneID" id="93366349"/>